<protein>
    <submittedName>
        <fullName evidence="2">Transposon Ty3-I Gag-Pol polyprotein</fullName>
    </submittedName>
</protein>
<dbReference type="Proteomes" id="UP000288805">
    <property type="component" value="Unassembled WGS sequence"/>
</dbReference>
<dbReference type="Gene3D" id="3.10.10.10">
    <property type="entry name" value="HIV Type 1 Reverse Transcriptase, subunit A, domain 1"/>
    <property type="match status" value="1"/>
</dbReference>
<dbReference type="SUPFAM" id="SSF56672">
    <property type="entry name" value="DNA/RNA polymerases"/>
    <property type="match status" value="1"/>
</dbReference>
<dbReference type="CDD" id="cd01647">
    <property type="entry name" value="RT_LTR"/>
    <property type="match status" value="1"/>
</dbReference>
<dbReference type="Pfam" id="PF00078">
    <property type="entry name" value="RVT_1"/>
    <property type="match status" value="1"/>
</dbReference>
<dbReference type="InterPro" id="IPR021109">
    <property type="entry name" value="Peptidase_aspartic_dom_sf"/>
</dbReference>
<comment type="caution">
    <text evidence="2">The sequence shown here is derived from an EMBL/GenBank/DDBJ whole genome shotgun (WGS) entry which is preliminary data.</text>
</comment>
<accession>A0A438G9R2</accession>
<evidence type="ECO:0000313" key="3">
    <source>
        <dbReference type="Proteomes" id="UP000288805"/>
    </source>
</evidence>
<organism evidence="2 3">
    <name type="scientific">Vitis vinifera</name>
    <name type="common">Grape</name>
    <dbReference type="NCBI Taxonomy" id="29760"/>
    <lineage>
        <taxon>Eukaryota</taxon>
        <taxon>Viridiplantae</taxon>
        <taxon>Streptophyta</taxon>
        <taxon>Embryophyta</taxon>
        <taxon>Tracheophyta</taxon>
        <taxon>Spermatophyta</taxon>
        <taxon>Magnoliopsida</taxon>
        <taxon>eudicotyledons</taxon>
        <taxon>Gunneridae</taxon>
        <taxon>Pentapetalae</taxon>
        <taxon>rosids</taxon>
        <taxon>Vitales</taxon>
        <taxon>Vitaceae</taxon>
        <taxon>Viteae</taxon>
        <taxon>Vitis</taxon>
    </lineage>
</organism>
<sequence>MTIIPAKKFQVMVANQEKIKCVGLCPTVTISIQGKSITVDYYVLPVSACQLVLGVQWLETLGPIEMDYKKLTMTYKIGEKSCIFQGLKHAALEALSDKEFNSFQGTGFLFQILLSSNVPQPSLQSPNITHLLTEFSKVFELPTSLPPKRPHDHRIPLQPNIEPVSVRPCRYPYYQKTEIEKLVRELLQSGLIRPSKSPFSSPVLLVKKADGDWRFCVDYRALNRITVKDKYPIPVIDELLDELHRAKFFFKLDLKAGYH</sequence>
<dbReference type="PANTHER" id="PTHR15503">
    <property type="entry name" value="LDOC1 RELATED"/>
    <property type="match status" value="1"/>
</dbReference>
<feature type="domain" description="Reverse transcriptase" evidence="1">
    <location>
        <begin position="206"/>
        <end position="259"/>
    </location>
</feature>
<dbReference type="Gene3D" id="3.30.70.270">
    <property type="match status" value="1"/>
</dbReference>
<reference evidence="2 3" key="1">
    <citation type="journal article" date="2018" name="PLoS Genet.">
        <title>Population sequencing reveals clonal diversity and ancestral inbreeding in the grapevine cultivar Chardonnay.</title>
        <authorList>
            <person name="Roach M.J."/>
            <person name="Johnson D.L."/>
            <person name="Bohlmann J."/>
            <person name="van Vuuren H.J."/>
            <person name="Jones S.J."/>
            <person name="Pretorius I.S."/>
            <person name="Schmidt S.A."/>
            <person name="Borneman A.R."/>
        </authorList>
    </citation>
    <scope>NUCLEOTIDE SEQUENCE [LARGE SCALE GENOMIC DNA]</scope>
    <source>
        <strain evidence="3">cv. Chardonnay</strain>
        <tissue evidence="2">Leaf</tissue>
    </source>
</reference>
<evidence type="ECO:0000313" key="2">
    <source>
        <dbReference type="EMBL" id="RVW68952.1"/>
    </source>
</evidence>
<dbReference type="PANTHER" id="PTHR15503:SF22">
    <property type="entry name" value="TRANSPOSON TY3-I GAG POLYPROTEIN"/>
    <property type="match status" value="1"/>
</dbReference>
<proteinExistence type="predicted"/>
<gene>
    <name evidence="2" type="primary">TY3B-I_671</name>
    <name evidence="2" type="ORF">CK203_057007</name>
</gene>
<dbReference type="InterPro" id="IPR000477">
    <property type="entry name" value="RT_dom"/>
</dbReference>
<evidence type="ECO:0000259" key="1">
    <source>
        <dbReference type="Pfam" id="PF00078"/>
    </source>
</evidence>
<dbReference type="InterPro" id="IPR043502">
    <property type="entry name" value="DNA/RNA_pol_sf"/>
</dbReference>
<dbReference type="CDD" id="cd00303">
    <property type="entry name" value="retropepsin_like"/>
    <property type="match status" value="1"/>
</dbReference>
<dbReference type="Gene3D" id="2.40.70.10">
    <property type="entry name" value="Acid Proteases"/>
    <property type="match status" value="1"/>
</dbReference>
<name>A0A438G9R2_VITVI</name>
<dbReference type="Pfam" id="PF08284">
    <property type="entry name" value="RVP_2"/>
    <property type="match status" value="1"/>
</dbReference>
<dbReference type="EMBL" id="QGNW01000513">
    <property type="protein sequence ID" value="RVW68952.1"/>
    <property type="molecule type" value="Genomic_DNA"/>
</dbReference>
<dbReference type="InterPro" id="IPR043128">
    <property type="entry name" value="Rev_trsase/Diguanyl_cyclase"/>
</dbReference>
<dbReference type="AlphaFoldDB" id="A0A438G9R2"/>
<dbReference type="InterPro" id="IPR032567">
    <property type="entry name" value="RTL1-rel"/>
</dbReference>